<dbReference type="AlphaFoldDB" id="A0AAE1CY38"/>
<comment type="caution">
    <text evidence="1">The sequence shown here is derived from an EMBL/GenBank/DDBJ whole genome shotgun (WGS) entry which is preliminary data.</text>
</comment>
<proteinExistence type="predicted"/>
<dbReference type="Proteomes" id="UP001283361">
    <property type="component" value="Unassembled WGS sequence"/>
</dbReference>
<reference evidence="1" key="1">
    <citation type="journal article" date="2023" name="G3 (Bethesda)">
        <title>A reference genome for the long-term kleptoplast-retaining sea slug Elysia crispata morphotype clarki.</title>
        <authorList>
            <person name="Eastman K.E."/>
            <person name="Pendleton A.L."/>
            <person name="Shaikh M.A."/>
            <person name="Suttiyut T."/>
            <person name="Ogas R."/>
            <person name="Tomko P."/>
            <person name="Gavelis G."/>
            <person name="Widhalm J.R."/>
            <person name="Wisecaver J.H."/>
        </authorList>
    </citation>
    <scope>NUCLEOTIDE SEQUENCE</scope>
    <source>
        <strain evidence="1">ECLA1</strain>
    </source>
</reference>
<gene>
    <name evidence="1" type="ORF">RRG08_020514</name>
</gene>
<dbReference type="EMBL" id="JAWDGP010006268">
    <property type="protein sequence ID" value="KAK3744255.1"/>
    <property type="molecule type" value="Genomic_DNA"/>
</dbReference>
<name>A0AAE1CY38_9GAST</name>
<evidence type="ECO:0000313" key="2">
    <source>
        <dbReference type="Proteomes" id="UP001283361"/>
    </source>
</evidence>
<protein>
    <submittedName>
        <fullName evidence="1">Uncharacterized protein</fullName>
    </submittedName>
</protein>
<keyword evidence="2" id="KW-1185">Reference proteome</keyword>
<sequence length="459" mass="52452">MVEIFNNSFISKTPLAKGDGHKDTNGHILISGDYVVRKEKDSGQTAGLQILILKINLESYISSGPRSDLDYNLDLHAYFWSTSRERDLRLSRLQIGLAESNFRWKTNLPSFIMKKPLSKRYREHLAANTEARDVKTNDNPRYATFTYPGLPIWCFDLHTNAPALMSLVGICEDCWLFGSNQLIPTPFEHTLVFSRELRNEGLLLFQTDYELKMSPALYNDSVLKWPLRATYAYGYHTGCFVTSSLELRGLGMEDPMIKLTMCCGFVDVRSRKVIDSLPEWVTRTLDGKGNLQKGLRIERLGPRPANTYRKKMMFLISDFDSNKHTNYKAYMRGCYDALKHAITTKENVHLASVKLAMKNPSEGVGDNAPNKGNVSASETGCHQEVLPQWLTSDIMRKGMKTLRAKFIKETRFGEEVNIHMWQEPDKPLWVFFSLEREAPMGNQVLFEMSLEFFGPSPNL</sequence>
<accession>A0AAE1CY38</accession>
<dbReference type="PANTHER" id="PTHR34487:SF1">
    <property type="entry name" value="ACYL-ACP THIOESTERASE"/>
    <property type="match status" value="1"/>
</dbReference>
<dbReference type="PANTHER" id="PTHR34487">
    <property type="entry name" value="ACYL-ACP THIOESTERASE"/>
    <property type="match status" value="1"/>
</dbReference>
<evidence type="ECO:0000313" key="1">
    <source>
        <dbReference type="EMBL" id="KAK3744255.1"/>
    </source>
</evidence>
<organism evidence="1 2">
    <name type="scientific">Elysia crispata</name>
    <name type="common">lettuce slug</name>
    <dbReference type="NCBI Taxonomy" id="231223"/>
    <lineage>
        <taxon>Eukaryota</taxon>
        <taxon>Metazoa</taxon>
        <taxon>Spiralia</taxon>
        <taxon>Lophotrochozoa</taxon>
        <taxon>Mollusca</taxon>
        <taxon>Gastropoda</taxon>
        <taxon>Heterobranchia</taxon>
        <taxon>Euthyneura</taxon>
        <taxon>Panpulmonata</taxon>
        <taxon>Sacoglossa</taxon>
        <taxon>Placobranchoidea</taxon>
        <taxon>Plakobranchidae</taxon>
        <taxon>Elysia</taxon>
    </lineage>
</organism>
<dbReference type="Gene3D" id="3.10.129.10">
    <property type="entry name" value="Hotdog Thioesterase"/>
    <property type="match status" value="1"/>
</dbReference>